<dbReference type="EMBL" id="DS113312">
    <property type="protein sequence ID" value="EAY11831.1"/>
    <property type="molecule type" value="Genomic_DNA"/>
</dbReference>
<evidence type="ECO:0000313" key="2">
    <source>
        <dbReference type="Proteomes" id="UP000001542"/>
    </source>
</evidence>
<dbReference type="VEuPathDB" id="TrichDB:TVAGG3_0394680"/>
<dbReference type="RefSeq" id="XP_001324054.1">
    <property type="nucleotide sequence ID" value="XM_001324019.1"/>
</dbReference>
<protein>
    <submittedName>
        <fullName evidence="1">Uncharacterized protein</fullName>
    </submittedName>
</protein>
<accession>A2E6A8</accession>
<proteinExistence type="predicted"/>
<reference evidence="1" key="1">
    <citation type="submission" date="2006-10" db="EMBL/GenBank/DDBJ databases">
        <authorList>
            <person name="Amadeo P."/>
            <person name="Zhao Q."/>
            <person name="Wortman J."/>
            <person name="Fraser-Liggett C."/>
            <person name="Carlton J."/>
        </authorList>
    </citation>
    <scope>NUCLEOTIDE SEQUENCE</scope>
    <source>
        <strain evidence="1">G3</strain>
    </source>
</reference>
<dbReference type="VEuPathDB" id="TrichDB:TVAG_459030"/>
<sequence>MEKERNKIKSKTFSGEDINITIPGYETLAGDELRSFNSSSINPSFLLPSITAEYKKTVLGVGNFDEPKVSNLKSLDKNYCTTKSLLEYIESLNQKALFGNDGSSFPSHEPSVYGDIYEKAITELNL</sequence>
<reference evidence="1" key="2">
    <citation type="journal article" date="2007" name="Science">
        <title>Draft genome sequence of the sexually transmitted pathogen Trichomonas vaginalis.</title>
        <authorList>
            <person name="Carlton J.M."/>
            <person name="Hirt R.P."/>
            <person name="Silva J.C."/>
            <person name="Delcher A.L."/>
            <person name="Schatz M."/>
            <person name="Zhao Q."/>
            <person name="Wortman J.R."/>
            <person name="Bidwell S.L."/>
            <person name="Alsmark U.C.M."/>
            <person name="Besteiro S."/>
            <person name="Sicheritz-Ponten T."/>
            <person name="Noel C.J."/>
            <person name="Dacks J.B."/>
            <person name="Foster P.G."/>
            <person name="Simillion C."/>
            <person name="Van de Peer Y."/>
            <person name="Miranda-Saavedra D."/>
            <person name="Barton G.J."/>
            <person name="Westrop G.D."/>
            <person name="Mueller S."/>
            <person name="Dessi D."/>
            <person name="Fiori P.L."/>
            <person name="Ren Q."/>
            <person name="Paulsen I."/>
            <person name="Zhang H."/>
            <person name="Bastida-Corcuera F.D."/>
            <person name="Simoes-Barbosa A."/>
            <person name="Brown M.T."/>
            <person name="Hayes R.D."/>
            <person name="Mukherjee M."/>
            <person name="Okumura C.Y."/>
            <person name="Schneider R."/>
            <person name="Smith A.J."/>
            <person name="Vanacova S."/>
            <person name="Villalvazo M."/>
            <person name="Haas B.J."/>
            <person name="Pertea M."/>
            <person name="Feldblyum T.V."/>
            <person name="Utterback T.R."/>
            <person name="Shu C.L."/>
            <person name="Osoegawa K."/>
            <person name="de Jong P.J."/>
            <person name="Hrdy I."/>
            <person name="Horvathova L."/>
            <person name="Zubacova Z."/>
            <person name="Dolezal P."/>
            <person name="Malik S.B."/>
            <person name="Logsdon J.M. Jr."/>
            <person name="Henze K."/>
            <person name="Gupta A."/>
            <person name="Wang C.C."/>
            <person name="Dunne R.L."/>
            <person name="Upcroft J.A."/>
            <person name="Upcroft P."/>
            <person name="White O."/>
            <person name="Salzberg S.L."/>
            <person name="Tang P."/>
            <person name="Chiu C.-H."/>
            <person name="Lee Y.-S."/>
            <person name="Embley T.M."/>
            <person name="Coombs G.H."/>
            <person name="Mottram J.C."/>
            <person name="Tachezy J."/>
            <person name="Fraser-Liggett C.M."/>
            <person name="Johnson P.J."/>
        </authorList>
    </citation>
    <scope>NUCLEOTIDE SEQUENCE [LARGE SCALE GENOMIC DNA]</scope>
    <source>
        <strain evidence="1">G3</strain>
    </source>
</reference>
<gene>
    <name evidence="1" type="ORF">TVAG_459030</name>
</gene>
<organism evidence="1 2">
    <name type="scientific">Trichomonas vaginalis (strain ATCC PRA-98 / G3)</name>
    <dbReference type="NCBI Taxonomy" id="412133"/>
    <lineage>
        <taxon>Eukaryota</taxon>
        <taxon>Metamonada</taxon>
        <taxon>Parabasalia</taxon>
        <taxon>Trichomonadida</taxon>
        <taxon>Trichomonadidae</taxon>
        <taxon>Trichomonas</taxon>
    </lineage>
</organism>
<evidence type="ECO:0000313" key="1">
    <source>
        <dbReference type="EMBL" id="EAY11831.1"/>
    </source>
</evidence>
<name>A2E6A8_TRIV3</name>
<dbReference type="AlphaFoldDB" id="A2E6A8"/>
<dbReference type="InParanoid" id="A2E6A8"/>
<dbReference type="KEGG" id="tva:4769789"/>
<dbReference type="SMR" id="A2E6A8"/>
<keyword evidence="2" id="KW-1185">Reference proteome</keyword>
<dbReference type="Proteomes" id="UP000001542">
    <property type="component" value="Unassembled WGS sequence"/>
</dbReference>